<name>A0A378XZA6_PAEPO</name>
<gene>
    <name evidence="1" type="ORF">NCTC10343_03156</name>
</gene>
<proteinExistence type="predicted"/>
<dbReference type="Proteomes" id="UP000254400">
    <property type="component" value="Unassembled WGS sequence"/>
</dbReference>
<organism evidence="1 2">
    <name type="scientific">Paenibacillus polymyxa</name>
    <name type="common">Bacillus polymyxa</name>
    <dbReference type="NCBI Taxonomy" id="1406"/>
    <lineage>
        <taxon>Bacteria</taxon>
        <taxon>Bacillati</taxon>
        <taxon>Bacillota</taxon>
        <taxon>Bacilli</taxon>
        <taxon>Bacillales</taxon>
        <taxon>Paenibacillaceae</taxon>
        <taxon>Paenibacillus</taxon>
    </lineage>
</organism>
<dbReference type="GeneID" id="93346510"/>
<reference evidence="1 2" key="1">
    <citation type="submission" date="2018-06" db="EMBL/GenBank/DDBJ databases">
        <authorList>
            <consortium name="Pathogen Informatics"/>
            <person name="Doyle S."/>
        </authorList>
    </citation>
    <scope>NUCLEOTIDE SEQUENCE [LARGE SCALE GENOMIC DNA]</scope>
    <source>
        <strain evidence="1 2">NCTC10343</strain>
    </source>
</reference>
<evidence type="ECO:0000313" key="2">
    <source>
        <dbReference type="Proteomes" id="UP000254400"/>
    </source>
</evidence>
<dbReference type="RefSeq" id="WP_019687678.1">
    <property type="nucleotide sequence ID" value="NZ_CP036496.1"/>
</dbReference>
<dbReference type="AlphaFoldDB" id="A0A378XZA6"/>
<dbReference type="EMBL" id="UGSC01000001">
    <property type="protein sequence ID" value="SUA70285.1"/>
    <property type="molecule type" value="Genomic_DNA"/>
</dbReference>
<sequence>MSEAPYGYHILNGEMVAHPFESKVVRLTYGLSQIGLESSDIQYLLEEFKVPKRGEDYNYDIDGNLHEIYVAGAKLLINLIQEKIDNEIVYLPGDKEKTHPIVSAISLVDIFDKFGGSDETL</sequence>
<accession>A0A378XZA6</accession>
<evidence type="ECO:0000313" key="1">
    <source>
        <dbReference type="EMBL" id="SUA70285.1"/>
    </source>
</evidence>
<protein>
    <submittedName>
        <fullName evidence="1">Uncharacterized protein</fullName>
    </submittedName>
</protein>